<proteinExistence type="predicted"/>
<name>W4GV17_APHAT</name>
<dbReference type="GeneID" id="20805945"/>
<protein>
    <submittedName>
        <fullName evidence="2">Uncharacterized protein</fullName>
    </submittedName>
</protein>
<evidence type="ECO:0000313" key="2">
    <source>
        <dbReference type="EMBL" id="ETV83146.1"/>
    </source>
</evidence>
<dbReference type="RefSeq" id="XP_009826576.1">
    <property type="nucleotide sequence ID" value="XM_009828274.1"/>
</dbReference>
<accession>W4GV17</accession>
<organism evidence="2">
    <name type="scientific">Aphanomyces astaci</name>
    <name type="common">Crayfish plague agent</name>
    <dbReference type="NCBI Taxonomy" id="112090"/>
    <lineage>
        <taxon>Eukaryota</taxon>
        <taxon>Sar</taxon>
        <taxon>Stramenopiles</taxon>
        <taxon>Oomycota</taxon>
        <taxon>Saprolegniomycetes</taxon>
        <taxon>Saprolegniales</taxon>
        <taxon>Verrucalvaceae</taxon>
        <taxon>Aphanomyces</taxon>
    </lineage>
</organism>
<reference evidence="2" key="1">
    <citation type="submission" date="2013-12" db="EMBL/GenBank/DDBJ databases">
        <title>The Genome Sequence of Aphanomyces astaci APO3.</title>
        <authorList>
            <consortium name="The Broad Institute Genomics Platform"/>
            <person name="Russ C."/>
            <person name="Tyler B."/>
            <person name="van West P."/>
            <person name="Dieguez-Uribeondo J."/>
            <person name="Young S.K."/>
            <person name="Zeng Q."/>
            <person name="Gargeya S."/>
            <person name="Fitzgerald M."/>
            <person name="Abouelleil A."/>
            <person name="Alvarado L."/>
            <person name="Chapman S.B."/>
            <person name="Gainer-Dewar J."/>
            <person name="Goldberg J."/>
            <person name="Griggs A."/>
            <person name="Gujja S."/>
            <person name="Hansen M."/>
            <person name="Howarth C."/>
            <person name="Imamovic A."/>
            <person name="Ireland A."/>
            <person name="Larimer J."/>
            <person name="McCowan C."/>
            <person name="Murphy C."/>
            <person name="Pearson M."/>
            <person name="Poon T.W."/>
            <person name="Priest M."/>
            <person name="Roberts A."/>
            <person name="Saif S."/>
            <person name="Shea T."/>
            <person name="Sykes S."/>
            <person name="Wortman J."/>
            <person name="Nusbaum C."/>
            <person name="Birren B."/>
        </authorList>
    </citation>
    <scope>NUCLEOTIDE SEQUENCE [LARGE SCALE GENOMIC DNA]</scope>
    <source>
        <strain evidence="2">APO3</strain>
    </source>
</reference>
<feature type="compositionally biased region" description="Basic and acidic residues" evidence="1">
    <location>
        <begin position="36"/>
        <end position="46"/>
    </location>
</feature>
<sequence>MARRLSTAMVVMNARLKKFMGERRPPCVDSASPTPHHQDYETKSERIGISSRHPYTYTAKHRSTTQRPAKATRGAFKEDMRTDAAPTPAIYPNWQRT</sequence>
<evidence type="ECO:0000256" key="1">
    <source>
        <dbReference type="SAM" id="MobiDB-lite"/>
    </source>
</evidence>
<dbReference type="EMBL" id="KI913120">
    <property type="protein sequence ID" value="ETV83146.1"/>
    <property type="molecule type" value="Genomic_DNA"/>
</dbReference>
<dbReference type="AlphaFoldDB" id="W4GV17"/>
<gene>
    <name evidence="2" type="ORF">H257_03949</name>
</gene>
<feature type="region of interest" description="Disordered" evidence="1">
    <location>
        <begin position="23"/>
        <end position="97"/>
    </location>
</feature>
<dbReference type="VEuPathDB" id="FungiDB:H257_03949"/>